<evidence type="ECO:0000313" key="5">
    <source>
        <dbReference type="Proteomes" id="UP000703038"/>
    </source>
</evidence>
<proteinExistence type="predicted"/>
<dbReference type="InterPro" id="IPR005135">
    <property type="entry name" value="Endo/exonuclease/phosphatase"/>
</dbReference>
<dbReference type="InterPro" id="IPR036691">
    <property type="entry name" value="Endo/exonu/phosph_ase_sf"/>
</dbReference>
<feature type="domain" description="Endonuclease/exonuclease/phosphatase" evidence="3">
    <location>
        <begin position="41"/>
        <end position="359"/>
    </location>
</feature>
<feature type="signal peptide" evidence="2">
    <location>
        <begin position="1"/>
        <end position="27"/>
    </location>
</feature>
<keyword evidence="2" id="KW-0732">Signal</keyword>
<comment type="caution">
    <text evidence="4">The sequence shown here is derived from an EMBL/GenBank/DDBJ whole genome shotgun (WGS) entry which is preliminary data.</text>
</comment>
<feature type="chain" id="PRO_5047211402" description="Endonuclease/exonuclease/phosphatase domain-containing protein" evidence="2">
    <location>
        <begin position="28"/>
        <end position="368"/>
    </location>
</feature>
<evidence type="ECO:0000256" key="2">
    <source>
        <dbReference type="SAM" id="SignalP"/>
    </source>
</evidence>
<dbReference type="Pfam" id="PF03372">
    <property type="entry name" value="Exo_endo_phos"/>
    <property type="match status" value="1"/>
</dbReference>
<feature type="region of interest" description="Disordered" evidence="1">
    <location>
        <begin position="296"/>
        <end position="317"/>
    </location>
</feature>
<sequence length="368" mass="39134">MRLTRVLLAASVLAASVHTLTACSAPAADEPPGDPRTVRVATYNASMNRPAAGDLVAALRSGTDPQIRSVADVVQRNAPDMLLLNEFDYSDGAVDLFRDNYLTVGDAPIDYPFAYTAPVNTGEPSGLDLDGDGRSDGPNDAWGFGQFPGQYGMVVLSKFPLDAAAVRTFQTFRWADMPDNLLPREYYGANSDALRLSSKSHWDVPVDIDGRVIHLLVSHPTPPSFDGPEDRNGRRNHDEIRLTADYIAGADYLVDDTGLAGGLPDGSSFVVLGDQNSDPVDGDSYPGAIAQLLDSPALQDPAPTSPTAGTDTADFADPVPGDLRVDYVLPSIDLTVTGSGVFWPAPGEPGAELLSASDHRLVWVDLQV</sequence>
<keyword evidence="5" id="KW-1185">Reference proteome</keyword>
<organism evidence="4 5">
    <name type="scientific">Rhodococcoides corynebacterioides</name>
    <dbReference type="NCBI Taxonomy" id="53972"/>
    <lineage>
        <taxon>Bacteria</taxon>
        <taxon>Bacillati</taxon>
        <taxon>Actinomycetota</taxon>
        <taxon>Actinomycetes</taxon>
        <taxon>Mycobacteriales</taxon>
        <taxon>Nocardiaceae</taxon>
        <taxon>Rhodococcoides</taxon>
    </lineage>
</organism>
<reference evidence="4 5" key="1">
    <citation type="submission" date="2021-01" db="EMBL/GenBank/DDBJ databases">
        <title>Genomics of switchgrass bacterial isolates.</title>
        <authorList>
            <person name="Shade A."/>
        </authorList>
    </citation>
    <scope>NUCLEOTIDE SEQUENCE [LARGE SCALE GENOMIC DNA]</scope>
    <source>
        <strain evidence="4 5">PvP111</strain>
    </source>
</reference>
<dbReference type="SUPFAM" id="SSF56219">
    <property type="entry name" value="DNase I-like"/>
    <property type="match status" value="1"/>
</dbReference>
<protein>
    <recommendedName>
        <fullName evidence="3">Endonuclease/exonuclease/phosphatase domain-containing protein</fullName>
    </recommendedName>
</protein>
<name>A0ABS2KWD3_9NOCA</name>
<evidence type="ECO:0000256" key="1">
    <source>
        <dbReference type="SAM" id="MobiDB-lite"/>
    </source>
</evidence>
<gene>
    <name evidence="4" type="ORF">JOE42_002839</name>
</gene>
<dbReference type="EMBL" id="JAFBBK010000001">
    <property type="protein sequence ID" value="MBM7416106.1"/>
    <property type="molecule type" value="Genomic_DNA"/>
</dbReference>
<dbReference type="PROSITE" id="PS51257">
    <property type="entry name" value="PROKAR_LIPOPROTEIN"/>
    <property type="match status" value="1"/>
</dbReference>
<dbReference type="Proteomes" id="UP000703038">
    <property type="component" value="Unassembled WGS sequence"/>
</dbReference>
<accession>A0ABS2KWD3</accession>
<dbReference type="RefSeq" id="WP_204868996.1">
    <property type="nucleotide sequence ID" value="NZ_JAFBBK010000001.1"/>
</dbReference>
<evidence type="ECO:0000313" key="4">
    <source>
        <dbReference type="EMBL" id="MBM7416106.1"/>
    </source>
</evidence>
<dbReference type="Gene3D" id="3.60.10.10">
    <property type="entry name" value="Endonuclease/exonuclease/phosphatase"/>
    <property type="match status" value="1"/>
</dbReference>
<evidence type="ECO:0000259" key="3">
    <source>
        <dbReference type="Pfam" id="PF03372"/>
    </source>
</evidence>